<evidence type="ECO:0000313" key="8">
    <source>
        <dbReference type="EMBL" id="QJC19162.1"/>
    </source>
</evidence>
<reference evidence="8" key="2">
    <citation type="submission" date="2019-10" db="EMBL/GenBank/DDBJ databases">
        <title>Experimental infection of calves with contemporary bovine gammaherpesvirus type 4.</title>
        <authorList>
            <person name="Bauermann F."/>
            <person name="Kutish G."/>
            <person name="Diel D."/>
            <person name="Falkenberg S."/>
            <person name="Martins M."/>
            <person name="Flores E."/>
        </authorList>
    </citation>
    <scope>NUCLEOTIDE SEQUENCE</scope>
    <source>
        <strain evidence="8">SD16-49</strain>
    </source>
</reference>
<evidence type="ECO:0000256" key="5">
    <source>
        <dbReference type="SAM" id="Coils"/>
    </source>
</evidence>
<keyword evidence="2" id="KW-1188">Viral release from host cell</keyword>
<organism evidence="7">
    <name type="scientific">Bovine herpesvirus 4</name>
    <name type="common">BoHV-4</name>
    <name type="synonym">Movar virus</name>
    <dbReference type="NCBI Taxonomy" id="10385"/>
    <lineage>
        <taxon>Viruses</taxon>
        <taxon>Duplodnaviria</taxon>
        <taxon>Heunggongvirae</taxon>
        <taxon>Peploviricota</taxon>
        <taxon>Herviviricetes</taxon>
        <taxon>Herpesvirales</taxon>
        <taxon>Orthoherpesviridae</taxon>
        <taxon>Gammaherpesvirinae</taxon>
        <taxon>Rhadinovirus</taxon>
        <taxon>Rhadinovirus bovinegamma4</taxon>
    </lineage>
</organism>
<evidence type="ECO:0000256" key="1">
    <source>
        <dbReference type="ARBA" id="ARBA00022562"/>
    </source>
</evidence>
<protein>
    <submittedName>
        <fullName evidence="7">Capsid protein</fullName>
    </submittedName>
</protein>
<dbReference type="InterPro" id="IPR002660">
    <property type="entry name" value="Herpes_Portal"/>
</dbReference>
<feature type="compositionally biased region" description="Polar residues" evidence="6">
    <location>
        <begin position="577"/>
        <end position="593"/>
    </location>
</feature>
<keyword evidence="3" id="KW-0946">Virion</keyword>
<accession>A0A0F6N4W5</accession>
<organismHost>
    <name type="scientific">Panthera leo</name>
    <name type="common">Lion</name>
    <dbReference type="NCBI Taxonomy" id="9689"/>
</organismHost>
<dbReference type="GO" id="GO:0044423">
    <property type="term" value="C:virion component"/>
    <property type="evidence" value="ECO:0007669"/>
    <property type="project" value="UniProtKB-KW"/>
</dbReference>
<dbReference type="GO" id="GO:0051276">
    <property type="term" value="P:chromosome organization"/>
    <property type="evidence" value="ECO:0007669"/>
    <property type="project" value="InterPro"/>
</dbReference>
<feature type="region of interest" description="Disordered" evidence="6">
    <location>
        <begin position="577"/>
        <end position="605"/>
    </location>
</feature>
<reference evidence="7" key="1">
    <citation type="submission" date="2013-05" db="EMBL/GenBank/DDBJ databases">
        <title>Seroprevalence against a Canadian isolate of bovine herpesvirus 4 (BHV4) is higher in various diseases affected bovine dairy herds compared to healthy herds.</title>
        <authorList>
            <person name="Music N."/>
            <person name="Laroche J."/>
            <person name="Tremblay D."/>
            <person name="Mandeville I."/>
            <person name="Bellehumeur C."/>
            <person name="Charette S.J."/>
            <person name="Gagnon C.A."/>
        </authorList>
    </citation>
    <scope>NUCLEOTIDE SEQUENCE</scope>
    <source>
        <strain evidence="7">FMV09-1180503</strain>
    </source>
</reference>
<keyword evidence="1" id="KW-1048">Host nucleus</keyword>
<dbReference type="EMBL" id="KC999113">
    <property type="protein sequence ID" value="AIA82788.1"/>
    <property type="molecule type" value="Genomic_DNA"/>
</dbReference>
<evidence type="ECO:0000256" key="4">
    <source>
        <dbReference type="ARBA" id="ARBA00023219"/>
    </source>
</evidence>
<keyword evidence="5" id="KW-0175">Coiled coil</keyword>
<sequence>MNPTLGSSITVHPTSSSIQLFEILQGKYSYVKGQTLHSSLRHPGVFSRQLFVHLYKTALSSCCYDDVITDWQKFEQAVACRWGKTSVDLGMDFRWSTFESWSKTLKMALNQILLSTIYQILHVKTAPSYEKYVDWVVAIGLVPICKQKPCAPLLTHIQEMFSDVHKKYSEDKTISRILYSLQQELISVVKGLTSIYIPDFSEVTIEFIPHENKYIGIYKHKQIPIEEVTRPVIFKNNITFDSPVQRLLATVMSCHRTTEHAKLCQLLNTSPMKSIQGSSSNTVYKELLEQIEKSSQKSDPKKELLQLLIKLAENKTISGVTDVVEDFISDVSNNIVDKNKLFGNQKETTTQGLRKHVSNSVFKCLTNQINEQFDTIHNLEREKEIYLKRFKEIESQLDHALREEHVSTPPVDILTSDTLKTLAGVHELGLGMMSSSISKGNTVQNSFFSQYVPPFRDQAKDLTSLWESEIFQTYKLTPVVDNQGHRLYVRYTQDTISILLGPFTYVITKMKNIELINDTYSFMSLDEIGDDIYKNSRLCIYINDIGRKYSPRPSSEYEGRVPEDIYKNNCKSSINYEGHTSNPKTLSTANPTTHDLGGEHQGQRIRGRKYSQLYCE</sequence>
<feature type="coiled-coil region" evidence="5">
    <location>
        <begin position="362"/>
        <end position="403"/>
    </location>
</feature>
<evidence type="ECO:0000313" key="7">
    <source>
        <dbReference type="EMBL" id="AIA82788.1"/>
    </source>
</evidence>
<evidence type="ECO:0000256" key="3">
    <source>
        <dbReference type="ARBA" id="ARBA00022844"/>
    </source>
</evidence>
<dbReference type="HAMAP" id="MF_04012">
    <property type="entry name" value="HSV_PORTL"/>
    <property type="match status" value="1"/>
</dbReference>
<organismHost>
    <name type="scientific">Felis catus</name>
    <name type="common">Cat</name>
    <name type="synonym">Felis silvestris catus</name>
    <dbReference type="NCBI Taxonomy" id="9685"/>
</organismHost>
<organismHost>
    <name type="scientific">Bos taurus</name>
    <name type="common">Bovine</name>
    <dbReference type="NCBI Taxonomy" id="9913"/>
</organismHost>
<keyword evidence="4" id="KW-0231">Viral genome packaging</keyword>
<proteinExistence type="inferred from homology"/>
<name>A0A0F6N4W5_BHV4</name>
<evidence type="ECO:0000256" key="6">
    <source>
        <dbReference type="SAM" id="MobiDB-lite"/>
    </source>
</evidence>
<dbReference type="EMBL" id="MN551084">
    <property type="protein sequence ID" value="QJC19162.1"/>
    <property type="molecule type" value="Genomic_DNA"/>
</dbReference>
<dbReference type="Pfam" id="PF01763">
    <property type="entry name" value="Herpes_UL6"/>
    <property type="match status" value="1"/>
</dbReference>
<evidence type="ECO:0000256" key="2">
    <source>
        <dbReference type="ARBA" id="ARBA00022612"/>
    </source>
</evidence>